<dbReference type="RefSeq" id="WP_118201685.1">
    <property type="nucleotide sequence ID" value="NZ_QRIE01000091.1"/>
</dbReference>
<sequence>MGKNIMTYQKRLNLIDECLRRFDHPMNIKEIQKYCNQRLNRKFTDRTYRYDLEKIEMENDISYRVTVINGFQCFTYADESFSINNNAVVNQVDLCNFRKIKEALGDFLGLGLESSLTTMTDEINKFLGYDEQQRPVISFEKVVLESHGKIKPHDLLEPLLKAIIQHQTMDIKYEVPGRGKREWTVFPQFLKQYNQRWYIIATRHRDEVEGKLYNLALDRIRKMEANQHIPYKECGIDFSDYFEDIVGVTKPDGAEPIEVKLRIDRGEYPYIESKPIHTSQKIDSEHKEDKDYVYVSLTVYDNFELRSKILSYGSKVTVMEPKSLRDKLVHDLKKSLENYQD</sequence>
<evidence type="ECO:0000259" key="1">
    <source>
        <dbReference type="Pfam" id="PF13280"/>
    </source>
</evidence>
<protein>
    <submittedName>
        <fullName evidence="3">WYL domain-containing protein</fullName>
    </submittedName>
</protein>
<dbReference type="PANTHER" id="PTHR34580:SF9">
    <property type="entry name" value="SLL5097 PROTEIN"/>
    <property type="match status" value="1"/>
</dbReference>
<proteinExistence type="predicted"/>
<accession>A0A3R6HDW1</accession>
<reference evidence="3 4" key="1">
    <citation type="submission" date="2018-08" db="EMBL/GenBank/DDBJ databases">
        <title>A genome reference for cultivated species of the human gut microbiota.</title>
        <authorList>
            <person name="Zou Y."/>
            <person name="Xue W."/>
            <person name="Luo G."/>
        </authorList>
    </citation>
    <scope>NUCLEOTIDE SEQUENCE [LARGE SCALE GENOMIC DNA]</scope>
    <source>
        <strain evidence="3 4">AM22-1</strain>
    </source>
</reference>
<feature type="domain" description="WCX" evidence="2">
    <location>
        <begin position="255"/>
        <end position="334"/>
    </location>
</feature>
<name>A0A3R6HDW1_9BACT</name>
<dbReference type="InterPro" id="IPR051534">
    <property type="entry name" value="CBASS_pafABC_assoc_protein"/>
</dbReference>
<dbReference type="PROSITE" id="PS52050">
    <property type="entry name" value="WYL"/>
    <property type="match status" value="1"/>
</dbReference>
<dbReference type="Pfam" id="PF25583">
    <property type="entry name" value="WCX"/>
    <property type="match status" value="1"/>
</dbReference>
<gene>
    <name evidence="3" type="ORF">DW250_14390</name>
</gene>
<dbReference type="EMBL" id="QRIN01000088">
    <property type="protein sequence ID" value="RHG62243.1"/>
    <property type="molecule type" value="Genomic_DNA"/>
</dbReference>
<dbReference type="AlphaFoldDB" id="A0A3R6HDW1"/>
<dbReference type="PANTHER" id="PTHR34580">
    <property type="match status" value="1"/>
</dbReference>
<evidence type="ECO:0000313" key="4">
    <source>
        <dbReference type="Proteomes" id="UP000286501"/>
    </source>
</evidence>
<evidence type="ECO:0000259" key="2">
    <source>
        <dbReference type="Pfam" id="PF25583"/>
    </source>
</evidence>
<feature type="domain" description="WYL" evidence="1">
    <location>
        <begin position="155"/>
        <end position="224"/>
    </location>
</feature>
<comment type="caution">
    <text evidence="3">The sequence shown here is derived from an EMBL/GenBank/DDBJ whole genome shotgun (WGS) entry which is preliminary data.</text>
</comment>
<dbReference type="Pfam" id="PF13280">
    <property type="entry name" value="WYL"/>
    <property type="match status" value="1"/>
</dbReference>
<evidence type="ECO:0000313" key="3">
    <source>
        <dbReference type="EMBL" id="RHG62243.1"/>
    </source>
</evidence>
<dbReference type="InterPro" id="IPR026881">
    <property type="entry name" value="WYL_dom"/>
</dbReference>
<dbReference type="InterPro" id="IPR057727">
    <property type="entry name" value="WCX_dom"/>
</dbReference>
<dbReference type="Proteomes" id="UP000286501">
    <property type="component" value="Unassembled WGS sequence"/>
</dbReference>
<organism evidence="3 4">
    <name type="scientific">Segatella copri</name>
    <dbReference type="NCBI Taxonomy" id="165179"/>
    <lineage>
        <taxon>Bacteria</taxon>
        <taxon>Pseudomonadati</taxon>
        <taxon>Bacteroidota</taxon>
        <taxon>Bacteroidia</taxon>
        <taxon>Bacteroidales</taxon>
        <taxon>Prevotellaceae</taxon>
        <taxon>Segatella</taxon>
    </lineage>
</organism>